<reference evidence="2 3" key="1">
    <citation type="submission" date="2019-12" db="EMBL/GenBank/DDBJ databases">
        <title>Genome sequencing and assembly of endphytes of Porphyra tenera.</title>
        <authorList>
            <person name="Park J.M."/>
            <person name="Shin R."/>
            <person name="Jo S.H."/>
        </authorList>
    </citation>
    <scope>NUCLEOTIDE SEQUENCE [LARGE SCALE GENOMIC DNA]</scope>
    <source>
        <strain evidence="2 3">GPM4</strain>
    </source>
</reference>
<dbReference type="KEGG" id="pmes:FX988_01533"/>
<accession>A0A857JH25</accession>
<dbReference type="AlphaFoldDB" id="A0A857JH25"/>
<evidence type="ECO:0000313" key="3">
    <source>
        <dbReference type="Proteomes" id="UP000464524"/>
    </source>
</evidence>
<gene>
    <name evidence="2" type="ORF">FX988_01533</name>
</gene>
<protein>
    <recommendedName>
        <fullName evidence="4">TIGR03016 family PEP-CTERM system-associated outer membrane protein</fullName>
    </recommendedName>
</protein>
<feature type="signal peptide" evidence="1">
    <location>
        <begin position="1"/>
        <end position="29"/>
    </location>
</feature>
<evidence type="ECO:0000256" key="1">
    <source>
        <dbReference type="SAM" id="SignalP"/>
    </source>
</evidence>
<dbReference type="Proteomes" id="UP000464524">
    <property type="component" value="Chromosome"/>
</dbReference>
<dbReference type="OrthoDB" id="5750656at2"/>
<dbReference type="RefSeq" id="WP_160179064.1">
    <property type="nucleotide sequence ID" value="NZ_CP047656.1"/>
</dbReference>
<keyword evidence="3" id="KW-1185">Reference proteome</keyword>
<dbReference type="EMBL" id="CP047656">
    <property type="protein sequence ID" value="QHJ11305.1"/>
    <property type="molecule type" value="Genomic_DNA"/>
</dbReference>
<proteinExistence type="predicted"/>
<name>A0A857JH25_9ALTE</name>
<sequence>MSVNTAPLIRNKVLIAVALACGSTGSVGAGELTIAPSVTTSGYYYKTEIGTEPSENTEAVAIIPKLVTQYNSRVASGALVFENTTVEQRSDRPNTDKSFTEFSYNSAIQLIDNVLSLSVNGSHQYRALEATQGITADKVLSSSELTKTASDSFQLNFVTPNPYTLGLALQSGFSKTSSDDTVGSTNGADGETTFASAQLYQGRRFKGVTFLLSSQYYDTKRESAQDFSSTLSNARVGFKVVNDISLVIVGSDSQYGLDETGFSTQRQNLDTTSYGVGFNWQPYAENSIEITYNELDEGDRSTRYIGLNTNWAFSQRTAMRFNYSKRFYGDAYAFDFDYKLKTVSASATYNEDVTSFSRLSFIEGPSSLFVCPIGSSEFAECFQPSSTNYVLQAGEEYRSLNSFTTDVTDETLFRKSGNISFGYDKRRFKAALNLAYLTTEYLESGTEQTTKTALLTMSYDLGRRNTIGLSSSYSTVGYKTSDRENDSVNLSVNFNRKLSRQLTMDVSARYVNRETEDESRDLTDSRLTVSLNYQF</sequence>
<keyword evidence="1" id="KW-0732">Signal</keyword>
<feature type="chain" id="PRO_5032838537" description="TIGR03016 family PEP-CTERM system-associated outer membrane protein" evidence="1">
    <location>
        <begin position="30"/>
        <end position="535"/>
    </location>
</feature>
<evidence type="ECO:0000313" key="2">
    <source>
        <dbReference type="EMBL" id="QHJ11305.1"/>
    </source>
</evidence>
<organism evidence="2 3">
    <name type="scientific">Paraglaciecola mesophila</name>
    <dbReference type="NCBI Taxonomy" id="197222"/>
    <lineage>
        <taxon>Bacteria</taxon>
        <taxon>Pseudomonadati</taxon>
        <taxon>Pseudomonadota</taxon>
        <taxon>Gammaproteobacteria</taxon>
        <taxon>Alteromonadales</taxon>
        <taxon>Alteromonadaceae</taxon>
        <taxon>Paraglaciecola</taxon>
    </lineage>
</organism>
<evidence type="ECO:0008006" key="4">
    <source>
        <dbReference type="Google" id="ProtNLM"/>
    </source>
</evidence>